<dbReference type="Proteomes" id="UP001231189">
    <property type="component" value="Unassembled WGS sequence"/>
</dbReference>
<name>A0AAD8SFU2_LOLMU</name>
<evidence type="ECO:0000313" key="1">
    <source>
        <dbReference type="EMBL" id="KAK1617828.1"/>
    </source>
</evidence>
<evidence type="ECO:0000313" key="2">
    <source>
        <dbReference type="EMBL" id="KAK1651382.1"/>
    </source>
</evidence>
<gene>
    <name evidence="1" type="ORF">QYE76_023345</name>
    <name evidence="2" type="ORF">QYE76_069187</name>
</gene>
<accession>A0AAD8SFU2</accession>
<dbReference type="AlphaFoldDB" id="A0AAD8SFU2"/>
<keyword evidence="3" id="KW-1185">Reference proteome</keyword>
<sequence length="101" mass="11031">MPPPLPLARRRPRPPITHLAEHRTAGNAQHHIASTSALASMLLAGRSGSVRWQCRLLAGSTVSSPRQRRLLIGGSVSACWQLHPLPRSSRHLNPSRLKNNG</sequence>
<dbReference type="EMBL" id="JAUUTY010000004">
    <property type="protein sequence ID" value="KAK1651382.1"/>
    <property type="molecule type" value="Genomic_DNA"/>
</dbReference>
<organism evidence="2 3">
    <name type="scientific">Lolium multiflorum</name>
    <name type="common">Italian ryegrass</name>
    <name type="synonym">Lolium perenne subsp. multiflorum</name>
    <dbReference type="NCBI Taxonomy" id="4521"/>
    <lineage>
        <taxon>Eukaryota</taxon>
        <taxon>Viridiplantae</taxon>
        <taxon>Streptophyta</taxon>
        <taxon>Embryophyta</taxon>
        <taxon>Tracheophyta</taxon>
        <taxon>Spermatophyta</taxon>
        <taxon>Magnoliopsida</taxon>
        <taxon>Liliopsida</taxon>
        <taxon>Poales</taxon>
        <taxon>Poaceae</taxon>
        <taxon>BOP clade</taxon>
        <taxon>Pooideae</taxon>
        <taxon>Poodae</taxon>
        <taxon>Poeae</taxon>
        <taxon>Poeae Chloroplast Group 2 (Poeae type)</taxon>
        <taxon>Loliodinae</taxon>
        <taxon>Loliinae</taxon>
        <taxon>Lolium</taxon>
    </lineage>
</organism>
<dbReference type="EMBL" id="JAUUTY010000006">
    <property type="protein sequence ID" value="KAK1617828.1"/>
    <property type="molecule type" value="Genomic_DNA"/>
</dbReference>
<comment type="caution">
    <text evidence="2">The sequence shown here is derived from an EMBL/GenBank/DDBJ whole genome shotgun (WGS) entry which is preliminary data.</text>
</comment>
<protein>
    <submittedName>
        <fullName evidence="2">Uncharacterized protein</fullName>
    </submittedName>
</protein>
<reference evidence="2" key="1">
    <citation type="submission" date="2023-07" db="EMBL/GenBank/DDBJ databases">
        <title>A chromosome-level genome assembly of Lolium multiflorum.</title>
        <authorList>
            <person name="Chen Y."/>
            <person name="Copetti D."/>
            <person name="Kolliker R."/>
            <person name="Studer B."/>
        </authorList>
    </citation>
    <scope>NUCLEOTIDE SEQUENCE</scope>
    <source>
        <strain evidence="2">02402/16</strain>
        <tissue evidence="2">Leaf</tissue>
    </source>
</reference>
<evidence type="ECO:0000313" key="3">
    <source>
        <dbReference type="Proteomes" id="UP001231189"/>
    </source>
</evidence>
<proteinExistence type="predicted"/>